<keyword evidence="1" id="KW-0812">Transmembrane</keyword>
<evidence type="ECO:0000313" key="2">
    <source>
        <dbReference type="EMBL" id="MPM65611.1"/>
    </source>
</evidence>
<feature type="transmembrane region" description="Helical" evidence="1">
    <location>
        <begin position="123"/>
        <end position="143"/>
    </location>
</feature>
<name>A0A645BM43_9ZZZZ</name>
<evidence type="ECO:0000256" key="1">
    <source>
        <dbReference type="SAM" id="Phobius"/>
    </source>
</evidence>
<keyword evidence="1" id="KW-0472">Membrane</keyword>
<keyword evidence="1" id="KW-1133">Transmembrane helix</keyword>
<accession>A0A645BM43</accession>
<reference evidence="2" key="1">
    <citation type="submission" date="2019-08" db="EMBL/GenBank/DDBJ databases">
        <authorList>
            <person name="Kucharzyk K."/>
            <person name="Murdoch R.W."/>
            <person name="Higgins S."/>
            <person name="Loffler F."/>
        </authorList>
    </citation>
    <scope>NUCLEOTIDE SEQUENCE</scope>
</reference>
<feature type="transmembrane region" description="Helical" evidence="1">
    <location>
        <begin position="91"/>
        <end position="111"/>
    </location>
</feature>
<comment type="caution">
    <text evidence="2">The sequence shown here is derived from an EMBL/GenBank/DDBJ whole genome shotgun (WGS) entry which is preliminary data.</text>
</comment>
<dbReference type="AlphaFoldDB" id="A0A645BM43"/>
<protein>
    <submittedName>
        <fullName evidence="2">Uncharacterized protein</fullName>
    </submittedName>
</protein>
<organism evidence="2">
    <name type="scientific">bioreactor metagenome</name>
    <dbReference type="NCBI Taxonomy" id="1076179"/>
    <lineage>
        <taxon>unclassified sequences</taxon>
        <taxon>metagenomes</taxon>
        <taxon>ecological metagenomes</taxon>
    </lineage>
</organism>
<gene>
    <name evidence="2" type="ORF">SDC9_112508</name>
</gene>
<proteinExistence type="predicted"/>
<sequence>MLEISLSLPNTSRIGLRTFGFRCIGYTKSTSGYFSVRNFIAEHILKNPSPKFSRLCPVIKTNFLLLFNLPISYPDFNKLKANFSLISESSFILSTTIYSASITVLPVITIFDSATPSSSKFCLLNCVGAKLNAAILLVINLFISSGQGL</sequence>
<dbReference type="EMBL" id="VSSQ01020610">
    <property type="protein sequence ID" value="MPM65611.1"/>
    <property type="molecule type" value="Genomic_DNA"/>
</dbReference>